<accession>A0AAV3YWQ5</accession>
<dbReference type="Proteomes" id="UP000735302">
    <property type="component" value="Unassembled WGS sequence"/>
</dbReference>
<protein>
    <recommendedName>
        <fullName evidence="3">Galectin</fullName>
    </recommendedName>
</protein>
<name>A0AAV3YWQ5_9GAST</name>
<reference evidence="1 2" key="1">
    <citation type="journal article" date="2021" name="Elife">
        <title>Chloroplast acquisition without the gene transfer in kleptoplastic sea slugs, Plakobranchus ocellatus.</title>
        <authorList>
            <person name="Maeda T."/>
            <person name="Takahashi S."/>
            <person name="Yoshida T."/>
            <person name="Shimamura S."/>
            <person name="Takaki Y."/>
            <person name="Nagai Y."/>
            <person name="Toyoda A."/>
            <person name="Suzuki Y."/>
            <person name="Arimoto A."/>
            <person name="Ishii H."/>
            <person name="Satoh N."/>
            <person name="Nishiyama T."/>
            <person name="Hasebe M."/>
            <person name="Maruyama T."/>
            <person name="Minagawa J."/>
            <person name="Obokata J."/>
            <person name="Shigenobu S."/>
        </authorList>
    </citation>
    <scope>NUCLEOTIDE SEQUENCE [LARGE SCALE GENOMIC DNA]</scope>
</reference>
<evidence type="ECO:0008006" key="3">
    <source>
        <dbReference type="Google" id="ProtNLM"/>
    </source>
</evidence>
<gene>
    <name evidence="1" type="ORF">PoB_001341000</name>
</gene>
<evidence type="ECO:0000313" key="2">
    <source>
        <dbReference type="Proteomes" id="UP000735302"/>
    </source>
</evidence>
<proteinExistence type="predicted"/>
<organism evidence="1 2">
    <name type="scientific">Plakobranchus ocellatus</name>
    <dbReference type="NCBI Taxonomy" id="259542"/>
    <lineage>
        <taxon>Eukaryota</taxon>
        <taxon>Metazoa</taxon>
        <taxon>Spiralia</taxon>
        <taxon>Lophotrochozoa</taxon>
        <taxon>Mollusca</taxon>
        <taxon>Gastropoda</taxon>
        <taxon>Heterobranchia</taxon>
        <taxon>Euthyneura</taxon>
        <taxon>Panpulmonata</taxon>
        <taxon>Sacoglossa</taxon>
        <taxon>Placobranchoidea</taxon>
        <taxon>Plakobranchidae</taxon>
        <taxon>Plakobranchus</taxon>
    </lineage>
</organism>
<dbReference type="EMBL" id="BLXT01001622">
    <property type="protein sequence ID" value="GFN86904.1"/>
    <property type="molecule type" value="Genomic_DNA"/>
</dbReference>
<dbReference type="AlphaFoldDB" id="A0AAV3YWQ5"/>
<sequence length="188" mass="20140">MRSQLPSLVTSMFSSPRIDFISLWILKGDLLATMANPFEVITITFLNGDQFAKGRHTHQWGKVLRLPLPRTASVQGSFAMSVHGERSGSFLNLALGVQPTTGPNQGDTLCGTLALCQGYPGPIITVRCGASTGIDPSPVQRKLNSRLGSMGQHCHPISGEGSVQGGMLKSDSHYCRAVTNIRVAPHSK</sequence>
<comment type="caution">
    <text evidence="1">The sequence shown here is derived from an EMBL/GenBank/DDBJ whole genome shotgun (WGS) entry which is preliminary data.</text>
</comment>
<keyword evidence="2" id="KW-1185">Reference proteome</keyword>
<evidence type="ECO:0000313" key="1">
    <source>
        <dbReference type="EMBL" id="GFN86904.1"/>
    </source>
</evidence>